<feature type="binding site" evidence="6">
    <location>
        <position position="540"/>
    </location>
    <ligand>
        <name>ATP</name>
        <dbReference type="ChEBI" id="CHEBI:30616"/>
    </ligand>
</feature>
<keyword evidence="1" id="KW-0723">Serine/threonine-protein kinase</keyword>
<dbReference type="PANTHER" id="PTHR44329:SF262">
    <property type="entry name" value="RAF HOMOLOG SERINE_THREONINE-PROTEIN KINASE RAF"/>
    <property type="match status" value="1"/>
</dbReference>
<evidence type="ECO:0000256" key="5">
    <source>
        <dbReference type="ARBA" id="ARBA00022840"/>
    </source>
</evidence>
<dbReference type="InterPro" id="IPR011009">
    <property type="entry name" value="Kinase-like_dom_sf"/>
</dbReference>
<feature type="region of interest" description="Disordered" evidence="7">
    <location>
        <begin position="122"/>
        <end position="147"/>
    </location>
</feature>
<keyword evidence="12" id="KW-1185">Reference proteome</keyword>
<proteinExistence type="predicted"/>
<dbReference type="OrthoDB" id="774951at2759"/>
<keyword evidence="4" id="KW-0862">Zinc</keyword>
<dbReference type="Gene3D" id="1.10.510.10">
    <property type="entry name" value="Transferase(Phosphotransferase) domain 1"/>
    <property type="match status" value="1"/>
</dbReference>
<keyword evidence="5 6" id="KW-0067">ATP-binding</keyword>
<dbReference type="InterPro" id="IPR017441">
    <property type="entry name" value="Protein_kinase_ATP_BS"/>
</dbReference>
<dbReference type="InterPro" id="IPR001245">
    <property type="entry name" value="Ser-Thr/Tyr_kinase_cat_dom"/>
</dbReference>
<dbReference type="PROSITE" id="PS00107">
    <property type="entry name" value="PROTEIN_KINASE_ATP"/>
    <property type="match status" value="1"/>
</dbReference>
<dbReference type="SUPFAM" id="SSF57889">
    <property type="entry name" value="Cysteine-rich domain"/>
    <property type="match status" value="1"/>
</dbReference>
<feature type="compositionally biased region" description="Polar residues" evidence="7">
    <location>
        <begin position="21"/>
        <end position="34"/>
    </location>
</feature>
<feature type="compositionally biased region" description="Polar residues" evidence="7">
    <location>
        <begin position="472"/>
        <end position="490"/>
    </location>
</feature>
<evidence type="ECO:0000256" key="6">
    <source>
        <dbReference type="PROSITE-ProRule" id="PRU10141"/>
    </source>
</evidence>
<dbReference type="Proteomes" id="UP000681722">
    <property type="component" value="Unassembled WGS sequence"/>
</dbReference>
<dbReference type="CDD" id="cd20811">
    <property type="entry name" value="C1_Raf"/>
    <property type="match status" value="1"/>
</dbReference>
<dbReference type="Pfam" id="PF00130">
    <property type="entry name" value="C1_1"/>
    <property type="match status" value="1"/>
</dbReference>
<feature type="domain" description="Phorbol-ester/DAG-type" evidence="9">
    <location>
        <begin position="335"/>
        <end position="385"/>
    </location>
</feature>
<keyword evidence="1" id="KW-0418">Kinase</keyword>
<dbReference type="GO" id="GO:0005524">
    <property type="term" value="F:ATP binding"/>
    <property type="evidence" value="ECO:0007669"/>
    <property type="project" value="UniProtKB-UniRule"/>
</dbReference>
<gene>
    <name evidence="10" type="ORF">GPM918_LOCUS6579</name>
    <name evidence="11" type="ORF">SRO942_LOCUS6579</name>
</gene>
<dbReference type="PANTHER" id="PTHR44329">
    <property type="entry name" value="SERINE/THREONINE-PROTEIN KINASE TNNI3K-RELATED"/>
    <property type="match status" value="1"/>
</dbReference>
<feature type="region of interest" description="Disordered" evidence="7">
    <location>
        <begin position="465"/>
        <end position="495"/>
    </location>
</feature>
<protein>
    <submittedName>
        <fullName evidence="10">Uncharacterized protein</fullName>
    </submittedName>
</protein>
<dbReference type="PROSITE" id="PS50011">
    <property type="entry name" value="PROTEIN_KINASE_DOM"/>
    <property type="match status" value="1"/>
</dbReference>
<organism evidence="10 12">
    <name type="scientific">Didymodactylos carnosus</name>
    <dbReference type="NCBI Taxonomy" id="1234261"/>
    <lineage>
        <taxon>Eukaryota</taxon>
        <taxon>Metazoa</taxon>
        <taxon>Spiralia</taxon>
        <taxon>Gnathifera</taxon>
        <taxon>Rotifera</taxon>
        <taxon>Eurotatoria</taxon>
        <taxon>Bdelloidea</taxon>
        <taxon>Philodinida</taxon>
        <taxon>Philodinidae</taxon>
        <taxon>Didymodactylos</taxon>
    </lineage>
</organism>
<keyword evidence="1" id="KW-0808">Transferase</keyword>
<dbReference type="InterPro" id="IPR051681">
    <property type="entry name" value="Ser/Thr_Kinases-Pseudokinases"/>
</dbReference>
<evidence type="ECO:0000259" key="9">
    <source>
        <dbReference type="PROSITE" id="PS50081"/>
    </source>
</evidence>
<keyword evidence="3 6" id="KW-0547">Nucleotide-binding</keyword>
<dbReference type="InterPro" id="IPR046349">
    <property type="entry name" value="C1-like_sf"/>
</dbReference>
<feature type="compositionally biased region" description="Low complexity" evidence="7">
    <location>
        <begin position="126"/>
        <end position="147"/>
    </location>
</feature>
<dbReference type="Gene3D" id="3.30.60.20">
    <property type="match status" value="1"/>
</dbReference>
<keyword evidence="2" id="KW-0479">Metal-binding</keyword>
<evidence type="ECO:0000256" key="3">
    <source>
        <dbReference type="ARBA" id="ARBA00022741"/>
    </source>
</evidence>
<comment type="caution">
    <text evidence="10">The sequence shown here is derived from an EMBL/GenBank/DDBJ whole genome shotgun (WGS) entry which is preliminary data.</text>
</comment>
<evidence type="ECO:0000256" key="4">
    <source>
        <dbReference type="ARBA" id="ARBA00022833"/>
    </source>
</evidence>
<dbReference type="SMART" id="SM00109">
    <property type="entry name" value="C1"/>
    <property type="match status" value="1"/>
</dbReference>
<dbReference type="InterPro" id="IPR000719">
    <property type="entry name" value="Prot_kinase_dom"/>
</dbReference>
<feature type="region of interest" description="Disordered" evidence="7">
    <location>
        <begin position="1"/>
        <end position="34"/>
    </location>
</feature>
<dbReference type="GO" id="GO:0004709">
    <property type="term" value="F:MAP kinase kinase kinase activity"/>
    <property type="evidence" value="ECO:0007669"/>
    <property type="project" value="TreeGrafter"/>
</dbReference>
<feature type="region of interest" description="Disordered" evidence="7">
    <location>
        <begin position="217"/>
        <end position="258"/>
    </location>
</feature>
<dbReference type="Gene3D" id="3.30.200.20">
    <property type="entry name" value="Phosphorylase Kinase, domain 1"/>
    <property type="match status" value="1"/>
</dbReference>
<evidence type="ECO:0000313" key="10">
    <source>
        <dbReference type="EMBL" id="CAF0860855.1"/>
    </source>
</evidence>
<dbReference type="EMBL" id="CAJNOQ010001019">
    <property type="protein sequence ID" value="CAF0860855.1"/>
    <property type="molecule type" value="Genomic_DNA"/>
</dbReference>
<evidence type="ECO:0000259" key="8">
    <source>
        <dbReference type="PROSITE" id="PS50011"/>
    </source>
</evidence>
<dbReference type="SUPFAM" id="SSF56112">
    <property type="entry name" value="Protein kinase-like (PK-like)"/>
    <property type="match status" value="1"/>
</dbReference>
<feature type="compositionally biased region" description="Low complexity" evidence="7">
    <location>
        <begin position="247"/>
        <end position="258"/>
    </location>
</feature>
<evidence type="ECO:0000256" key="2">
    <source>
        <dbReference type="ARBA" id="ARBA00022723"/>
    </source>
</evidence>
<dbReference type="PROSITE" id="PS00108">
    <property type="entry name" value="PROTEIN_KINASE_ST"/>
    <property type="match status" value="1"/>
</dbReference>
<evidence type="ECO:0000313" key="12">
    <source>
        <dbReference type="Proteomes" id="UP000663829"/>
    </source>
</evidence>
<dbReference type="GO" id="GO:0046872">
    <property type="term" value="F:metal ion binding"/>
    <property type="evidence" value="ECO:0007669"/>
    <property type="project" value="UniProtKB-KW"/>
</dbReference>
<dbReference type="PROSITE" id="PS50081">
    <property type="entry name" value="ZF_DAG_PE_2"/>
    <property type="match status" value="1"/>
</dbReference>
<dbReference type="InterPro" id="IPR002219">
    <property type="entry name" value="PKC_DAG/PE"/>
</dbReference>
<name>A0A813WZ36_9BILA</name>
<dbReference type="InterPro" id="IPR008271">
    <property type="entry name" value="Ser/Thr_kinase_AS"/>
</dbReference>
<evidence type="ECO:0000256" key="7">
    <source>
        <dbReference type="SAM" id="MobiDB-lite"/>
    </source>
</evidence>
<dbReference type="Pfam" id="PF07714">
    <property type="entry name" value="PK_Tyr_Ser-Thr"/>
    <property type="match status" value="1"/>
</dbReference>
<evidence type="ECO:0000256" key="1">
    <source>
        <dbReference type="ARBA" id="ARBA00022527"/>
    </source>
</evidence>
<feature type="compositionally biased region" description="Low complexity" evidence="7">
    <location>
        <begin position="229"/>
        <end position="240"/>
    </location>
</feature>
<dbReference type="EMBL" id="CAJOBC010001019">
    <property type="protein sequence ID" value="CAF3648541.1"/>
    <property type="molecule type" value="Genomic_DNA"/>
</dbReference>
<dbReference type="SMART" id="SM00220">
    <property type="entry name" value="S_TKc"/>
    <property type="match status" value="1"/>
</dbReference>
<dbReference type="AlphaFoldDB" id="A0A813WZ36"/>
<reference evidence="10" key="1">
    <citation type="submission" date="2021-02" db="EMBL/GenBank/DDBJ databases">
        <authorList>
            <person name="Nowell W R."/>
        </authorList>
    </citation>
    <scope>NUCLEOTIDE SEQUENCE</scope>
</reference>
<evidence type="ECO:0000313" key="11">
    <source>
        <dbReference type="EMBL" id="CAF3648541.1"/>
    </source>
</evidence>
<dbReference type="Proteomes" id="UP000663829">
    <property type="component" value="Unassembled WGS sequence"/>
</dbReference>
<accession>A0A813WZ36</accession>
<sequence>MSAMVVVQTKRRPEMDHQLHPPSTSFHQPSSSNQEESFRRMILGKVEDGKHTTPERCKEILEDIMKMLKHLTSDVEKYNIAFRDSRPPFYMQEFQRLTDRIDILTKARDTLTEYLHDSQNHLPFSHNENYNANNNNNNNNNSNHNAPYHNYSSNLITVVDIQPPSLTHFPVNDDIITTRISNANIVNPKSIIIDPPPSSKYSTSNTQDISHDNDVVHQQSPQHYPNLRTSSNATTSSTSNILPTPPSQTRSRSPSMTPNNFIRVHFPNKHTTALAPRNDQTLEKALELKATMHSVTNLRAYIPVYMISRQTCSWDIILENVLEKEIILEEKKKLDHSFVSKIIVRKTFFTLTYCDTCHKLLFQGLRCLVCGYRIHARCIHKSHLCRFVRQDMFFGIREAYVRCRSCNNAYHPRCSIKAYICSMPFLQQINRHSDLDRNNNDRVFSSVTNSHLNIIIPTKSRSLPRIPMTRPSIPTTNATTGNGSTPNSPSDTRRPSIKKYVSEWEIRPDDVLHRGRMVGRGTYGTVYKAEVRLHGHVALKELNFVDPTTAQLQAFKNEVLALKKITHQNTLNFYGYVINPRFAIITQWCEGSTLHKHIHILDRQWKITQLIDIARQMCQGMSYLHDREIIHRDLKSSNIFLDMCAEHDDVGGSWKVKIGDFGLATVKTVLVEGTIPQFQPTGSVLWMSPEVIQQKDPNCYSTKADVYSYGCVVYEMFSGKLPHSPTSNKEQIMWLVGKGRLKLTVEQCRDDTPPQIIELIKKSTEFDPNARPNFDPEIDETLSKFECIFPRLQRSQSEPCLNSRHQEDLIGLSLHWGAVPKTPVAMHRRFNAEVS</sequence>
<feature type="domain" description="Protein kinase" evidence="8">
    <location>
        <begin position="512"/>
        <end position="785"/>
    </location>
</feature>